<dbReference type="EMBL" id="JADYXP020000013">
    <property type="protein sequence ID" value="KAL0111809.1"/>
    <property type="molecule type" value="Genomic_DNA"/>
</dbReference>
<dbReference type="Proteomes" id="UP001430953">
    <property type="component" value="Unassembled WGS sequence"/>
</dbReference>
<protein>
    <submittedName>
        <fullName evidence="2">Uncharacterized protein</fullName>
    </submittedName>
</protein>
<organism evidence="2 3">
    <name type="scientific">Cardiocondyla obscurior</name>
    <dbReference type="NCBI Taxonomy" id="286306"/>
    <lineage>
        <taxon>Eukaryota</taxon>
        <taxon>Metazoa</taxon>
        <taxon>Ecdysozoa</taxon>
        <taxon>Arthropoda</taxon>
        <taxon>Hexapoda</taxon>
        <taxon>Insecta</taxon>
        <taxon>Pterygota</taxon>
        <taxon>Neoptera</taxon>
        <taxon>Endopterygota</taxon>
        <taxon>Hymenoptera</taxon>
        <taxon>Apocrita</taxon>
        <taxon>Aculeata</taxon>
        <taxon>Formicoidea</taxon>
        <taxon>Formicidae</taxon>
        <taxon>Myrmicinae</taxon>
        <taxon>Cardiocondyla</taxon>
    </lineage>
</organism>
<proteinExistence type="predicted"/>
<evidence type="ECO:0000313" key="3">
    <source>
        <dbReference type="Proteomes" id="UP001430953"/>
    </source>
</evidence>
<comment type="caution">
    <text evidence="2">The sequence shown here is derived from an EMBL/GenBank/DDBJ whole genome shotgun (WGS) entry which is preliminary data.</text>
</comment>
<dbReference type="AlphaFoldDB" id="A0AAW2FBB8"/>
<evidence type="ECO:0000313" key="2">
    <source>
        <dbReference type="EMBL" id="KAL0111809.1"/>
    </source>
</evidence>
<reference evidence="2 3" key="1">
    <citation type="submission" date="2023-03" db="EMBL/GenBank/DDBJ databases">
        <title>High recombination rates correlate with genetic variation in Cardiocondyla obscurior ants.</title>
        <authorList>
            <person name="Errbii M."/>
        </authorList>
    </citation>
    <scope>NUCLEOTIDE SEQUENCE [LARGE SCALE GENOMIC DNA]</scope>
    <source>
        <strain evidence="2">Alpha-2009</strain>
        <tissue evidence="2">Whole body</tissue>
    </source>
</reference>
<gene>
    <name evidence="2" type="ORF">PUN28_013177</name>
</gene>
<accession>A0AAW2FBB8</accession>
<name>A0AAW2FBB8_9HYME</name>
<sequence>MEPVAVQSSDLDQRAIEFSHYRRPPPADETFAGTLSRYGALPSPHDCEISAKPLRTGAFLPESLQLPKLDPSLVPRSTLLFPSLGSAPLSSAQRGAEGSEHAF</sequence>
<evidence type="ECO:0000256" key="1">
    <source>
        <dbReference type="SAM" id="MobiDB-lite"/>
    </source>
</evidence>
<feature type="region of interest" description="Disordered" evidence="1">
    <location>
        <begin position="84"/>
        <end position="103"/>
    </location>
</feature>
<keyword evidence="3" id="KW-1185">Reference proteome</keyword>